<evidence type="ECO:0000256" key="10">
    <source>
        <dbReference type="ARBA" id="ARBA00023242"/>
    </source>
</evidence>
<gene>
    <name evidence="16" type="ORF">U0070_008631</name>
</gene>
<dbReference type="GO" id="GO:0000981">
    <property type="term" value="F:DNA-binding transcription factor activity, RNA polymerase II-specific"/>
    <property type="evidence" value="ECO:0007669"/>
    <property type="project" value="TreeGrafter"/>
</dbReference>
<keyword evidence="10" id="KW-0539">Nucleus</keyword>
<comment type="function">
    <text evidence="11">KRAB domain-containing zinc-finger protein that represses B1/Alu SINE transposable elements and modulates the transcription of nearby genes in a tissue-specific manner. It regulates glucose homeostasis and lipid metabolism by modulating the expression of the endocrine cell-defining transcription factor, MAFB, in pancreatic islets and, the fat metabolism regulator, ACACB, in adipose tissue and muscle.</text>
</comment>
<evidence type="ECO:0000256" key="7">
    <source>
        <dbReference type="ARBA" id="ARBA00023015"/>
    </source>
</evidence>
<evidence type="ECO:0000256" key="4">
    <source>
        <dbReference type="ARBA" id="ARBA00022737"/>
    </source>
</evidence>
<evidence type="ECO:0008006" key="18">
    <source>
        <dbReference type="Google" id="ProtNLM"/>
    </source>
</evidence>
<feature type="domain" description="KRAB" evidence="15">
    <location>
        <begin position="14"/>
        <end position="85"/>
    </location>
</feature>
<dbReference type="PROSITE" id="PS00028">
    <property type="entry name" value="ZINC_FINGER_C2H2_1"/>
    <property type="match status" value="9"/>
</dbReference>
<dbReference type="InterPro" id="IPR036236">
    <property type="entry name" value="Znf_C2H2_sf"/>
</dbReference>
<evidence type="ECO:0000256" key="1">
    <source>
        <dbReference type="ARBA" id="ARBA00004123"/>
    </source>
</evidence>
<dbReference type="FunFam" id="3.30.160.60:FF:000953">
    <property type="entry name" value="Zinc finger protein 691"/>
    <property type="match status" value="1"/>
</dbReference>
<comment type="subcellular location">
    <subcellularLocation>
        <location evidence="1">Nucleus</location>
    </subcellularLocation>
</comment>
<evidence type="ECO:0000313" key="17">
    <source>
        <dbReference type="Proteomes" id="UP001488838"/>
    </source>
</evidence>
<dbReference type="Pfam" id="PF01352">
    <property type="entry name" value="KRAB"/>
    <property type="match status" value="1"/>
</dbReference>
<evidence type="ECO:0000256" key="9">
    <source>
        <dbReference type="ARBA" id="ARBA00023163"/>
    </source>
</evidence>
<dbReference type="InterPro" id="IPR036051">
    <property type="entry name" value="KRAB_dom_sf"/>
</dbReference>
<evidence type="ECO:0000256" key="3">
    <source>
        <dbReference type="ARBA" id="ARBA00022723"/>
    </source>
</evidence>
<evidence type="ECO:0000256" key="13">
    <source>
        <dbReference type="SAM" id="MobiDB-lite"/>
    </source>
</evidence>
<evidence type="ECO:0000256" key="12">
    <source>
        <dbReference type="PROSITE-ProRule" id="PRU00042"/>
    </source>
</evidence>
<dbReference type="PROSITE" id="PS50157">
    <property type="entry name" value="ZINC_FINGER_C2H2_2"/>
    <property type="match status" value="9"/>
</dbReference>
<dbReference type="AlphaFoldDB" id="A0AAW0H162"/>
<dbReference type="SUPFAM" id="SSF57667">
    <property type="entry name" value="beta-beta-alpha zinc fingers"/>
    <property type="match status" value="5"/>
</dbReference>
<sequence>MAAILLRAKPKVPVTFEDVSVYFTKTEWKLLDLRQRNLYKQVMLENYSHLVSVGFAFSKPNLVSQLERGEKPWITDRMGTAAGSYAGNGIKSKMLTSRSKHFGRGLRGDTSGSMVQRCPHDFRPNSIVRCQHSKITDKRYLCQQCGKSFSRSSNLIKHRIVHSGEKPYECSECGKLFRRSLALLEHRRIHSGDKPYECGECGKTFTRSSNLIKHQIIHSSEMPFVCQVCGKVFRRSFALLEHARIHSGERPYECGECGKAFSRSSNLIEHQRTHSGRKPYICQECGKAFKGISQLIHHQRSHRGDRPFSCQVCGKAFRGHSGLSQHQRVHSGEKPYECSECGRAFGRRANLFKHQVVHGGVRLERRGRLKGLRRGCMLLEHRRGPHGPRSQEAGEGSSAEPQLIDANEKPQVCERCGQVFKNKLLLCRHLRIHDDEDDKKQKSITVSTSGSEERSLLSQGLESQPAQGRDSESNGSFLYAEKAQGSSSP</sequence>
<keyword evidence="8" id="KW-0238">DNA-binding</keyword>
<evidence type="ECO:0000256" key="11">
    <source>
        <dbReference type="ARBA" id="ARBA00093344"/>
    </source>
</evidence>
<keyword evidence="5 12" id="KW-0863">Zinc-finger</keyword>
<dbReference type="EMBL" id="JBBHLL010001151">
    <property type="protein sequence ID" value="KAK7796519.1"/>
    <property type="molecule type" value="Genomic_DNA"/>
</dbReference>
<feature type="domain" description="C2H2-type" evidence="14">
    <location>
        <begin position="411"/>
        <end position="438"/>
    </location>
</feature>
<comment type="similarity">
    <text evidence="2">Belongs to the krueppel C2H2-type zinc-finger protein family.</text>
</comment>
<dbReference type="InterPro" id="IPR013087">
    <property type="entry name" value="Znf_C2H2_type"/>
</dbReference>
<keyword evidence="7" id="KW-0805">Transcription regulation</keyword>
<dbReference type="Pfam" id="PF00096">
    <property type="entry name" value="zf-C2H2"/>
    <property type="match status" value="9"/>
</dbReference>
<evidence type="ECO:0000259" key="15">
    <source>
        <dbReference type="PROSITE" id="PS50805"/>
    </source>
</evidence>
<dbReference type="FunFam" id="3.30.160.60:FF:001498">
    <property type="entry name" value="Zinc finger protein 404"/>
    <property type="match status" value="1"/>
</dbReference>
<dbReference type="FunFam" id="3.30.160.60:FF:001111">
    <property type="entry name" value="Zinc finger protein 92 homolog"/>
    <property type="match status" value="2"/>
</dbReference>
<dbReference type="GO" id="GO:0008270">
    <property type="term" value="F:zinc ion binding"/>
    <property type="evidence" value="ECO:0007669"/>
    <property type="project" value="UniProtKB-KW"/>
</dbReference>
<keyword evidence="9" id="KW-0804">Transcription</keyword>
<feature type="domain" description="C2H2-type" evidence="14">
    <location>
        <begin position="196"/>
        <end position="223"/>
    </location>
</feature>
<reference evidence="16 17" key="1">
    <citation type="journal article" date="2023" name="bioRxiv">
        <title>Conserved and derived expression patterns and positive selection on dental genes reveal complex evolutionary context of ever-growing rodent molars.</title>
        <authorList>
            <person name="Calamari Z.T."/>
            <person name="Song A."/>
            <person name="Cohen E."/>
            <person name="Akter M."/>
            <person name="Roy R.D."/>
            <person name="Hallikas O."/>
            <person name="Christensen M.M."/>
            <person name="Li P."/>
            <person name="Marangoni P."/>
            <person name="Jernvall J."/>
            <person name="Klein O.D."/>
        </authorList>
    </citation>
    <scope>NUCLEOTIDE SEQUENCE [LARGE SCALE GENOMIC DNA]</scope>
    <source>
        <strain evidence="16">V071</strain>
    </source>
</reference>
<dbReference type="PANTHER" id="PTHR24381">
    <property type="entry name" value="ZINC FINGER PROTEIN"/>
    <property type="match status" value="1"/>
</dbReference>
<organism evidence="16 17">
    <name type="scientific">Myodes glareolus</name>
    <name type="common">Bank vole</name>
    <name type="synonym">Clethrionomys glareolus</name>
    <dbReference type="NCBI Taxonomy" id="447135"/>
    <lineage>
        <taxon>Eukaryota</taxon>
        <taxon>Metazoa</taxon>
        <taxon>Chordata</taxon>
        <taxon>Craniata</taxon>
        <taxon>Vertebrata</taxon>
        <taxon>Euteleostomi</taxon>
        <taxon>Mammalia</taxon>
        <taxon>Eutheria</taxon>
        <taxon>Euarchontoglires</taxon>
        <taxon>Glires</taxon>
        <taxon>Rodentia</taxon>
        <taxon>Myomorpha</taxon>
        <taxon>Muroidea</taxon>
        <taxon>Cricetidae</taxon>
        <taxon>Arvicolinae</taxon>
        <taxon>Myodes</taxon>
    </lineage>
</organism>
<dbReference type="FunFam" id="3.30.160.60:FF:001671">
    <property type="entry name" value="Zinc finger protein 94"/>
    <property type="match status" value="1"/>
</dbReference>
<feature type="compositionally biased region" description="Polar residues" evidence="13">
    <location>
        <begin position="443"/>
        <end position="466"/>
    </location>
</feature>
<feature type="domain" description="C2H2-type" evidence="14">
    <location>
        <begin position="140"/>
        <end position="167"/>
    </location>
</feature>
<dbReference type="SMART" id="SM00355">
    <property type="entry name" value="ZnF_C2H2"/>
    <property type="match status" value="9"/>
</dbReference>
<feature type="region of interest" description="Disordered" evidence="13">
    <location>
        <begin position="437"/>
        <end position="489"/>
    </location>
</feature>
<feature type="domain" description="C2H2-type" evidence="14">
    <location>
        <begin position="280"/>
        <end position="307"/>
    </location>
</feature>
<dbReference type="Gene3D" id="3.30.160.60">
    <property type="entry name" value="Classic Zinc Finger"/>
    <property type="match status" value="9"/>
</dbReference>
<keyword evidence="3" id="KW-0479">Metal-binding</keyword>
<evidence type="ECO:0000256" key="2">
    <source>
        <dbReference type="ARBA" id="ARBA00006991"/>
    </source>
</evidence>
<dbReference type="SUPFAM" id="SSF109640">
    <property type="entry name" value="KRAB domain (Kruppel-associated box)"/>
    <property type="match status" value="1"/>
</dbReference>
<dbReference type="CDD" id="cd07765">
    <property type="entry name" value="KRAB_A-box"/>
    <property type="match status" value="1"/>
</dbReference>
<evidence type="ECO:0000313" key="16">
    <source>
        <dbReference type="EMBL" id="KAK7796519.1"/>
    </source>
</evidence>
<keyword evidence="4" id="KW-0677">Repeat</keyword>
<dbReference type="FunFam" id="3.30.160.60:FF:000384">
    <property type="entry name" value="Zinc finger protein 550"/>
    <property type="match status" value="2"/>
</dbReference>
<dbReference type="PROSITE" id="PS50805">
    <property type="entry name" value="KRAB"/>
    <property type="match status" value="1"/>
</dbReference>
<evidence type="ECO:0000256" key="5">
    <source>
        <dbReference type="ARBA" id="ARBA00022771"/>
    </source>
</evidence>
<evidence type="ECO:0000256" key="8">
    <source>
        <dbReference type="ARBA" id="ARBA00023125"/>
    </source>
</evidence>
<feature type="region of interest" description="Disordered" evidence="13">
    <location>
        <begin position="379"/>
        <end position="406"/>
    </location>
</feature>
<dbReference type="SMART" id="SM00349">
    <property type="entry name" value="KRAB"/>
    <property type="match status" value="1"/>
</dbReference>
<keyword evidence="17" id="KW-1185">Reference proteome</keyword>
<feature type="domain" description="C2H2-type" evidence="14">
    <location>
        <begin position="336"/>
        <end position="363"/>
    </location>
</feature>
<dbReference type="FunFam" id="3.30.160.60:FF:000424">
    <property type="entry name" value="Zinc finger protein 140"/>
    <property type="match status" value="1"/>
</dbReference>
<accession>A0AAW0H162</accession>
<dbReference type="GO" id="GO:0000977">
    <property type="term" value="F:RNA polymerase II transcription regulatory region sequence-specific DNA binding"/>
    <property type="evidence" value="ECO:0007669"/>
    <property type="project" value="TreeGrafter"/>
</dbReference>
<proteinExistence type="inferred from homology"/>
<feature type="domain" description="C2H2-type" evidence="14">
    <location>
        <begin position="308"/>
        <end position="335"/>
    </location>
</feature>
<feature type="domain" description="C2H2-type" evidence="14">
    <location>
        <begin position="252"/>
        <end position="279"/>
    </location>
</feature>
<protein>
    <recommendedName>
        <fullName evidence="18">Zinc finger protein 92 homolog</fullName>
    </recommendedName>
</protein>
<dbReference type="Proteomes" id="UP001488838">
    <property type="component" value="Unassembled WGS sequence"/>
</dbReference>
<keyword evidence="6" id="KW-0862">Zinc</keyword>
<dbReference type="GO" id="GO:0005634">
    <property type="term" value="C:nucleus"/>
    <property type="evidence" value="ECO:0007669"/>
    <property type="project" value="UniProtKB-SubCell"/>
</dbReference>
<name>A0AAW0H162_MYOGA</name>
<evidence type="ECO:0000259" key="14">
    <source>
        <dbReference type="PROSITE" id="PS50157"/>
    </source>
</evidence>
<comment type="caution">
    <text evidence="16">The sequence shown here is derived from an EMBL/GenBank/DDBJ whole genome shotgun (WGS) entry which is preliminary data.</text>
</comment>
<evidence type="ECO:0000256" key="6">
    <source>
        <dbReference type="ARBA" id="ARBA00022833"/>
    </source>
</evidence>
<dbReference type="PANTHER" id="PTHR24381:SF400">
    <property type="entry name" value="ZINC FINGER PROTEIN 487-RELATED"/>
    <property type="match status" value="1"/>
</dbReference>
<feature type="domain" description="C2H2-type" evidence="14">
    <location>
        <begin position="168"/>
        <end position="195"/>
    </location>
</feature>
<dbReference type="Gene3D" id="6.10.140.140">
    <property type="match status" value="1"/>
</dbReference>
<feature type="domain" description="C2H2-type" evidence="14">
    <location>
        <begin position="224"/>
        <end position="251"/>
    </location>
</feature>
<dbReference type="InterPro" id="IPR001909">
    <property type="entry name" value="KRAB"/>
</dbReference>